<dbReference type="WBParaSite" id="maker-PairedContig_1167-snap-gene-1.30-mRNA-1">
    <property type="protein sequence ID" value="maker-PairedContig_1167-snap-gene-1.30-mRNA-1"/>
    <property type="gene ID" value="maker-PairedContig_1167-snap-gene-1.30"/>
</dbReference>
<feature type="transmembrane region" description="Helical" evidence="8">
    <location>
        <begin position="363"/>
        <end position="383"/>
    </location>
</feature>
<dbReference type="SUPFAM" id="SSF55856">
    <property type="entry name" value="Cytochrome b5-like heme/steroid binding domain"/>
    <property type="match status" value="1"/>
</dbReference>
<feature type="transmembrane region" description="Helical" evidence="8">
    <location>
        <begin position="789"/>
        <end position="809"/>
    </location>
</feature>
<keyword evidence="7 8" id="KW-0472">Membrane</keyword>
<evidence type="ECO:0000256" key="5">
    <source>
        <dbReference type="ARBA" id="ARBA00023002"/>
    </source>
</evidence>
<organism evidence="10">
    <name type="scientific">Wuchereria bancrofti</name>
    <dbReference type="NCBI Taxonomy" id="6293"/>
    <lineage>
        <taxon>Eukaryota</taxon>
        <taxon>Metazoa</taxon>
        <taxon>Ecdysozoa</taxon>
        <taxon>Nematoda</taxon>
        <taxon>Chromadorea</taxon>
        <taxon>Rhabditida</taxon>
        <taxon>Spirurina</taxon>
        <taxon>Spiruromorpha</taxon>
        <taxon>Filarioidea</taxon>
        <taxon>Onchocercidae</taxon>
        <taxon>Wuchereria</taxon>
    </lineage>
</organism>
<dbReference type="AlphaFoldDB" id="A0A1I8EA57"/>
<dbReference type="GO" id="GO:0006629">
    <property type="term" value="P:lipid metabolic process"/>
    <property type="evidence" value="ECO:0007669"/>
    <property type="project" value="UniProtKB-KW"/>
</dbReference>
<dbReference type="InterPro" id="IPR012171">
    <property type="entry name" value="Fatty_acid_desaturase"/>
</dbReference>
<proteinExistence type="inferred from homology"/>
<feature type="domain" description="Fatty acid desaturase" evidence="9">
    <location>
        <begin position="627"/>
        <end position="878"/>
    </location>
</feature>
<evidence type="ECO:0000256" key="2">
    <source>
        <dbReference type="ARBA" id="ARBA00009295"/>
    </source>
</evidence>
<dbReference type="PANTHER" id="PTHR19353">
    <property type="entry name" value="FATTY ACID DESATURASE 2"/>
    <property type="match status" value="1"/>
</dbReference>
<evidence type="ECO:0000313" key="10">
    <source>
        <dbReference type="WBParaSite" id="maker-PairedContig_1167-snap-gene-1.30-mRNA-1"/>
    </source>
</evidence>
<comment type="subcellular location">
    <subcellularLocation>
        <location evidence="1">Membrane</location>
        <topology evidence="1">Multi-pass membrane protein</topology>
    </subcellularLocation>
</comment>
<evidence type="ECO:0000256" key="3">
    <source>
        <dbReference type="ARBA" id="ARBA00022692"/>
    </source>
</evidence>
<keyword evidence="4 8" id="KW-1133">Transmembrane helix</keyword>
<keyword evidence="6" id="KW-0443">Lipid metabolism</keyword>
<name>A0A1I8EA57_WUCBA</name>
<protein>
    <recommendedName>
        <fullName evidence="9">Fatty acid desaturase domain-containing protein</fullName>
    </recommendedName>
</protein>
<comment type="similarity">
    <text evidence="2">Belongs to the fatty acid desaturase type 1 family.</text>
</comment>
<keyword evidence="5" id="KW-0560">Oxidoreductase</keyword>
<sequence>LIIIIDRRGREGCNEKKKELKNCKKRKKKKKQISIIVGTIPEIVDMVIRQVITEPFHIKINGKWLYIDQETLAKHPGGIAMTAYRETDATTAFHIFHSGSKLAYQMITEMSANSVDYEPTKEQEVSETLSVLSDEVVGSWNLDEQRIETINRNFNRFRMKMRKLGFFEASNTFYFRKICEAIGLLSLAIFFQLQQRFVLSALILGLAWQQLGWLIHEYAHHQHFRSHYWNDLISYIVGNLLQGFSSGGWKEQHNMHHAATNVIGRDGDIDLLPFWAIVPSDLQQMQGSWILKIIPYQHIYWTIAFPFLRISWLLQSIIFVANMSNSPFEVHRKRATVERLALLLHWCMVFIQLYYLPTFQIRLIYFFISQLFAGFLLAHVVTYNHYSTPKFRTINNLKVCHNIFTDDDQILKSYVCLQLYTTRNMRPGILIDWLWGGLNYQIEHHLFPSMPRHNLKMVMPLVKEFCTENNLPYMVNGYFEGWLMEIQQMAANYSQRKSDKVMDEDSTDFRLKIDGKWLLITRDFQKRHPGGSVIIHYRDADATQVFHAFHEGSRSAYKQLELLKKRNCIDNIDRFNTNSDDNCIDEINVSSYNLSETKEKQIVKNFVTLREELIAEGLFDVLDISNTLCWQQFGWLTHDFCHQQPSKNRQNNDFFSLIFGNIVQGFSRDWWKEKHNTHHAATNIVGQDGDIDLAPLLAFVPDDLKKYKSLFEQIISKVIPYQHFYFTFMLPLLRFSWTIQSILFVISAPYNQYKQHVINAPAEQVVCILLHWSWVIFQLWLLPTASIRILYFAISQLGAGFFIAHVVTYNQSRLLNNFPCLHILTTRNMLPSPIVDWFWGGLNYQIEHHLFPTISRANLPRVSVKVKKYCEMNSLPYLVDSYWTGYKLILDQLRSIANLVSKITCPHSENLCDG</sequence>
<evidence type="ECO:0000256" key="7">
    <source>
        <dbReference type="ARBA" id="ARBA00023136"/>
    </source>
</evidence>
<evidence type="ECO:0000256" key="8">
    <source>
        <dbReference type="SAM" id="Phobius"/>
    </source>
</evidence>
<dbReference type="STRING" id="6293.A0A1I8EA57"/>
<feature type="domain" description="Fatty acid desaturase" evidence="9">
    <location>
        <begin position="198"/>
        <end position="474"/>
    </location>
</feature>
<dbReference type="Gene3D" id="3.10.120.10">
    <property type="entry name" value="Cytochrome b5-like heme/steroid binding domain"/>
    <property type="match status" value="1"/>
</dbReference>
<dbReference type="GO" id="GO:0016020">
    <property type="term" value="C:membrane"/>
    <property type="evidence" value="ECO:0007669"/>
    <property type="project" value="UniProtKB-SubCell"/>
</dbReference>
<dbReference type="InterPro" id="IPR005804">
    <property type="entry name" value="FA_desaturase_dom"/>
</dbReference>
<feature type="transmembrane region" description="Helical" evidence="8">
    <location>
        <begin position="762"/>
        <end position="782"/>
    </location>
</feature>
<feature type="transmembrane region" description="Helical" evidence="8">
    <location>
        <begin position="299"/>
        <end position="320"/>
    </location>
</feature>
<reference evidence="10" key="1">
    <citation type="submission" date="2016-11" db="UniProtKB">
        <authorList>
            <consortium name="WormBaseParasite"/>
        </authorList>
    </citation>
    <scope>IDENTIFICATION</scope>
    <source>
        <strain evidence="10">pt0022</strain>
    </source>
</reference>
<dbReference type="CDD" id="cd03506">
    <property type="entry name" value="Delta6-FADS-like"/>
    <property type="match status" value="2"/>
</dbReference>
<keyword evidence="3 8" id="KW-0812">Transmembrane</keyword>
<evidence type="ECO:0000259" key="9">
    <source>
        <dbReference type="Pfam" id="PF00487"/>
    </source>
</evidence>
<dbReference type="InterPro" id="IPR036400">
    <property type="entry name" value="Cyt_B5-like_heme/steroid_sf"/>
</dbReference>
<dbReference type="GO" id="GO:0016717">
    <property type="term" value="F:oxidoreductase activity, acting on paired donors, with oxidation of a pair of donors resulting in the reduction of molecular oxygen to two molecules of water"/>
    <property type="evidence" value="ECO:0007669"/>
    <property type="project" value="TreeGrafter"/>
</dbReference>
<feature type="transmembrane region" description="Helical" evidence="8">
    <location>
        <begin position="340"/>
        <end position="357"/>
    </location>
</feature>
<dbReference type="Pfam" id="PF00487">
    <property type="entry name" value="FA_desaturase"/>
    <property type="match status" value="2"/>
</dbReference>
<dbReference type="PANTHER" id="PTHR19353:SF88">
    <property type="entry name" value="DELTA(5) FATTY ACID DESATURASE FAT-4"/>
    <property type="match status" value="1"/>
</dbReference>
<evidence type="ECO:0000256" key="4">
    <source>
        <dbReference type="ARBA" id="ARBA00022989"/>
    </source>
</evidence>
<accession>A0A1I8EA57</accession>
<evidence type="ECO:0000256" key="6">
    <source>
        <dbReference type="ARBA" id="ARBA00023098"/>
    </source>
</evidence>
<feature type="transmembrane region" description="Helical" evidence="8">
    <location>
        <begin position="724"/>
        <end position="750"/>
    </location>
</feature>
<evidence type="ECO:0000256" key="1">
    <source>
        <dbReference type="ARBA" id="ARBA00004141"/>
    </source>
</evidence>